<dbReference type="AlphaFoldDB" id="A0AAV3R2A0"/>
<evidence type="ECO:0000313" key="3">
    <source>
        <dbReference type="Proteomes" id="UP001454036"/>
    </source>
</evidence>
<sequence length="239" mass="27133">MGRIIIVSIYVDDLIYTGDDETLIKDFKAAMIREFDMTNLRLMYYFLEIEVTQHAREIFINQSQYANNILKRFGMIESNSTNISIAKGTKIDKDLQATVVNETSYKQIIENLMYLTTTRPNLMFVTGLIGRKSTGGYVFLFSTGAVAWYSKKQPIVTLSTIEAEFVATAMCTCQAIWIIRILKELGYDEGTYLSKKGIVSLVHCGTADQVVDIMSKPLKIDTFQKLRKMLGMYALTEIS</sequence>
<dbReference type="InterPro" id="IPR013103">
    <property type="entry name" value="RVT_2"/>
</dbReference>
<proteinExistence type="predicted"/>
<organism evidence="2 3">
    <name type="scientific">Lithospermum erythrorhizon</name>
    <name type="common">Purple gromwell</name>
    <name type="synonym">Lithospermum officinale var. erythrorhizon</name>
    <dbReference type="NCBI Taxonomy" id="34254"/>
    <lineage>
        <taxon>Eukaryota</taxon>
        <taxon>Viridiplantae</taxon>
        <taxon>Streptophyta</taxon>
        <taxon>Embryophyta</taxon>
        <taxon>Tracheophyta</taxon>
        <taxon>Spermatophyta</taxon>
        <taxon>Magnoliopsida</taxon>
        <taxon>eudicotyledons</taxon>
        <taxon>Gunneridae</taxon>
        <taxon>Pentapetalae</taxon>
        <taxon>asterids</taxon>
        <taxon>lamiids</taxon>
        <taxon>Boraginales</taxon>
        <taxon>Boraginaceae</taxon>
        <taxon>Boraginoideae</taxon>
        <taxon>Lithospermeae</taxon>
        <taxon>Lithospermum</taxon>
    </lineage>
</organism>
<dbReference type="Pfam" id="PF07727">
    <property type="entry name" value="RVT_2"/>
    <property type="match status" value="1"/>
</dbReference>
<dbReference type="CDD" id="cd09272">
    <property type="entry name" value="RNase_HI_RT_Ty1"/>
    <property type="match status" value="1"/>
</dbReference>
<accession>A0AAV3R2A0</accession>
<dbReference type="PANTHER" id="PTHR11439">
    <property type="entry name" value="GAG-POL-RELATED RETROTRANSPOSON"/>
    <property type="match status" value="1"/>
</dbReference>
<comment type="caution">
    <text evidence="2">The sequence shown here is derived from an EMBL/GenBank/DDBJ whole genome shotgun (WGS) entry which is preliminary data.</text>
</comment>
<dbReference type="PANTHER" id="PTHR11439:SF517">
    <property type="entry name" value="CYSTEINE-RICH RLK (RECEPTOR-LIKE PROTEIN KINASE) 8"/>
    <property type="match status" value="1"/>
</dbReference>
<gene>
    <name evidence="2" type="ORF">LIER_40705</name>
</gene>
<name>A0AAV3R2A0_LITER</name>
<protein>
    <recommendedName>
        <fullName evidence="1">Reverse transcriptase Ty1/copia-type domain-containing protein</fullName>
    </recommendedName>
</protein>
<dbReference type="Proteomes" id="UP001454036">
    <property type="component" value="Unassembled WGS sequence"/>
</dbReference>
<reference evidence="2 3" key="1">
    <citation type="submission" date="2024-01" db="EMBL/GenBank/DDBJ databases">
        <title>The complete chloroplast genome sequence of Lithospermum erythrorhizon: insights into the phylogenetic relationship among Boraginaceae species and the maternal lineages of purple gromwells.</title>
        <authorList>
            <person name="Okada T."/>
            <person name="Watanabe K."/>
        </authorList>
    </citation>
    <scope>NUCLEOTIDE SEQUENCE [LARGE SCALE GENOMIC DNA]</scope>
</reference>
<feature type="domain" description="Reverse transcriptase Ty1/copia-type" evidence="1">
    <location>
        <begin position="3"/>
        <end position="85"/>
    </location>
</feature>
<dbReference type="EMBL" id="BAABME010023912">
    <property type="protein sequence ID" value="GAA0169097.1"/>
    <property type="molecule type" value="Genomic_DNA"/>
</dbReference>
<keyword evidence="3" id="KW-1185">Reference proteome</keyword>
<evidence type="ECO:0000313" key="2">
    <source>
        <dbReference type="EMBL" id="GAA0169097.1"/>
    </source>
</evidence>
<evidence type="ECO:0000259" key="1">
    <source>
        <dbReference type="Pfam" id="PF07727"/>
    </source>
</evidence>